<feature type="signal peptide" evidence="1">
    <location>
        <begin position="1"/>
        <end position="21"/>
    </location>
</feature>
<proteinExistence type="predicted"/>
<protein>
    <recommendedName>
        <fullName evidence="4">DUF4412 domain-containing protein</fullName>
    </recommendedName>
</protein>
<name>A0A4Z0PG60_9BACT</name>
<keyword evidence="1" id="KW-0732">Signal</keyword>
<evidence type="ECO:0000256" key="1">
    <source>
        <dbReference type="SAM" id="SignalP"/>
    </source>
</evidence>
<accession>A0A4Z0PG60</accession>
<dbReference type="OrthoDB" id="1377129at2"/>
<dbReference type="AlphaFoldDB" id="A0A4Z0PG60"/>
<evidence type="ECO:0000313" key="2">
    <source>
        <dbReference type="EMBL" id="TGE14111.1"/>
    </source>
</evidence>
<dbReference type="EMBL" id="SRLD01000041">
    <property type="protein sequence ID" value="TGE14111.1"/>
    <property type="molecule type" value="Genomic_DNA"/>
</dbReference>
<keyword evidence="3" id="KW-1185">Reference proteome</keyword>
<dbReference type="Proteomes" id="UP000297739">
    <property type="component" value="Unassembled WGS sequence"/>
</dbReference>
<comment type="caution">
    <text evidence="2">The sequence shown here is derived from an EMBL/GenBank/DDBJ whole genome shotgun (WGS) entry which is preliminary data.</text>
</comment>
<evidence type="ECO:0000313" key="3">
    <source>
        <dbReference type="Proteomes" id="UP000297739"/>
    </source>
</evidence>
<dbReference type="RefSeq" id="WP_135499089.1">
    <property type="nucleotide sequence ID" value="NZ_SRLD01000041.1"/>
</dbReference>
<feature type="chain" id="PRO_5021431203" description="DUF4412 domain-containing protein" evidence="1">
    <location>
        <begin position="22"/>
        <end position="209"/>
    </location>
</feature>
<gene>
    <name evidence="2" type="ORF">E5J99_17370</name>
</gene>
<organism evidence="2 3">
    <name type="scientific">Hymenobacter elongatus</name>
    <dbReference type="NCBI Taxonomy" id="877208"/>
    <lineage>
        <taxon>Bacteria</taxon>
        <taxon>Pseudomonadati</taxon>
        <taxon>Bacteroidota</taxon>
        <taxon>Cytophagia</taxon>
        <taxon>Cytophagales</taxon>
        <taxon>Hymenobacteraceae</taxon>
        <taxon>Hymenobacter</taxon>
    </lineage>
</organism>
<sequence>MKALFTALIALLTTISALGQAFEGRILYANSCKSKLPNVTDQQWNDMMGTTQEYYIKGGSYKSIDDGKLMQWQLFSNQENKLYTKMANSEAALWNDATVNADEVLKAEVKRGVTDILGYKCDELTLTCKSGVQKYYFSSKLSVDPKLYEQHKFGNWYEVLKNTNAIPLKFIVDTPQFAMESVATEVKKVKLENGLFSLPAGVTTTKSPY</sequence>
<evidence type="ECO:0008006" key="4">
    <source>
        <dbReference type="Google" id="ProtNLM"/>
    </source>
</evidence>
<reference evidence="2 3" key="1">
    <citation type="submission" date="2019-04" db="EMBL/GenBank/DDBJ databases">
        <authorList>
            <person name="Feng G."/>
            <person name="Zhang J."/>
            <person name="Zhu H."/>
        </authorList>
    </citation>
    <scope>NUCLEOTIDE SEQUENCE [LARGE SCALE GENOMIC DNA]</scope>
    <source>
        <strain evidence="2 3">JCM 17223</strain>
    </source>
</reference>